<keyword evidence="2" id="KW-1185">Reference proteome</keyword>
<sequence>MPEQPLYTAPLPTHSEVFSSEKTEVEHSKEKLREGKFSIFTKFLSIFGVGVDLLMEPSDDEVYAFKPVETKRFIPKDDYIQKCIEAAAVRRHLDRSRYRKPVHIVTGLKNVYGAKANSHTSRSHGGKAAVAVDGTALVSVEPGVEGKTETKKGTTWEGSSDFVFAFRVRKVHVNMTRAVDVNDDYTKGALLEDKINKIGEDLPGLFISS</sequence>
<comment type="caution">
    <text evidence="1">The sequence shown here is derived from an EMBL/GenBank/DDBJ whole genome shotgun (WGS) entry which is preliminary data.</text>
</comment>
<dbReference type="EMBL" id="QJNS01000316">
    <property type="protein sequence ID" value="RYO79717.1"/>
    <property type="molecule type" value="Genomic_DNA"/>
</dbReference>
<evidence type="ECO:0000313" key="1">
    <source>
        <dbReference type="EMBL" id="RYO79717.1"/>
    </source>
</evidence>
<accession>A0ABY0H1X1</accession>
<evidence type="ECO:0000313" key="2">
    <source>
        <dbReference type="Proteomes" id="UP000294003"/>
    </source>
</evidence>
<protein>
    <recommendedName>
        <fullName evidence="3">Fungal-type protein kinase domain-containing protein</fullName>
    </recommendedName>
</protein>
<organism evidence="1 2">
    <name type="scientific">Monosporascus cannonballus</name>
    <dbReference type="NCBI Taxonomy" id="155416"/>
    <lineage>
        <taxon>Eukaryota</taxon>
        <taxon>Fungi</taxon>
        <taxon>Dikarya</taxon>
        <taxon>Ascomycota</taxon>
        <taxon>Pezizomycotina</taxon>
        <taxon>Sordariomycetes</taxon>
        <taxon>Xylariomycetidae</taxon>
        <taxon>Xylariales</taxon>
        <taxon>Xylariales incertae sedis</taxon>
        <taxon>Monosporascus</taxon>
    </lineage>
</organism>
<reference evidence="1 2" key="1">
    <citation type="submission" date="2018-06" db="EMBL/GenBank/DDBJ databases">
        <title>Complete Genomes of Monosporascus.</title>
        <authorList>
            <person name="Robinson A.J."/>
            <person name="Natvig D.O."/>
        </authorList>
    </citation>
    <scope>NUCLEOTIDE SEQUENCE [LARGE SCALE GENOMIC DNA]</scope>
    <source>
        <strain evidence="1 2">CBS 609.92</strain>
    </source>
</reference>
<name>A0ABY0H1X1_9PEZI</name>
<dbReference type="Proteomes" id="UP000294003">
    <property type="component" value="Unassembled WGS sequence"/>
</dbReference>
<gene>
    <name evidence="1" type="ORF">DL762_008027</name>
</gene>
<evidence type="ECO:0008006" key="3">
    <source>
        <dbReference type="Google" id="ProtNLM"/>
    </source>
</evidence>
<proteinExistence type="predicted"/>